<dbReference type="EMBL" id="JANJYJ010000002">
    <property type="protein sequence ID" value="KAK3226134.1"/>
    <property type="molecule type" value="Genomic_DNA"/>
</dbReference>
<dbReference type="InterPro" id="IPR016024">
    <property type="entry name" value="ARM-type_fold"/>
</dbReference>
<gene>
    <name evidence="4" type="ORF">Dsin_005996</name>
</gene>
<dbReference type="PANTHER" id="PTHR47184">
    <property type="entry name" value="PHOSPHATIDYLINOSITOL 3-AND 4-KINASE FAMILY PROTEIN-RELATED"/>
    <property type="match status" value="1"/>
</dbReference>
<evidence type="ECO:0008006" key="6">
    <source>
        <dbReference type="Google" id="ProtNLM"/>
    </source>
</evidence>
<dbReference type="Gene3D" id="1.25.10.10">
    <property type="entry name" value="Leucine-rich Repeat Variant"/>
    <property type="match status" value="1"/>
</dbReference>
<proteinExistence type="predicted"/>
<feature type="domain" description="Symplekin C-terminal" evidence="3">
    <location>
        <begin position="1089"/>
        <end position="1267"/>
    </location>
</feature>
<feature type="compositionally biased region" description="Low complexity" evidence="1">
    <location>
        <begin position="1303"/>
        <end position="1315"/>
    </location>
</feature>
<feature type="domain" description="Symplekin/Pta1 N-terminal" evidence="2">
    <location>
        <begin position="100"/>
        <end position="318"/>
    </location>
</feature>
<sequence length="1338" mass="145071">MVGVTNSREKLASLVNSAGAAMDMHLKLEYLRRLKQDLVEEENAVLVSEILPRILDLHANSFAPVRKFVTEIIGEVGLKHLQFLPDIVPVLISVVNDATPAVARQAINCGLELFRFTFEKIAIQGLYHPSDLDSSLKSSWAWMLKFKDKIYSIAFQSGSGGVRLLSLKFVEAVILLYTADPNGSSKPSPPEGDLVEFNVSWLRGGHAVLNVGDLSIEAKERLGLLLDQLRFPTVQSISNLVTVVLINSLSAIARKRPAYYGRILPVLLGLDPPISVIKGLHVSGSHHALKNALLSCLKCTHPGAAPWRDRLVGALKQMKAGELAELALNQVCRTNGGVEDGKDDLPVSKVPVIPEGNPSIKACDAVHDKLGRKRSGEEDSGSLDEKDDKSGKRVKPTPSVSEESTRELNRNNVVSQDQGSTGLTSNKGNSVSEPVQQLVAMFGALVAQGEKAVGSLEILISSISADLLAEVVIANMCHLPLSSPQTDGDEESVLDMSIVGSETGAKYPASFLANVLSLSSSFPPIASVFDGDQSVPNDIVKPQREELHSVAVVDGDVLHDGLSHGDENAMLSTGVPDSSDVLSGTENADTASPSDIHDVSNSESDIPGLNSSAPRDGFTEILVASSLATPDIEDTSQGQVTGFGGSSPLDLPSVSTDRSEELSPKAAITDPSSIISSTATSVTPSSPFVLPKMSAPVVDLTDEQKDQLQKLAFVRIVEAYKQIAVAGGSQVRFSLLAYLGVEFPLELDPWKVLQEHILSDYVNHEGHELTLRVLYRLHGEAEEEHDFFSSTTAASVYEMFLLAVTETLRDSFPPSDKTLSRLLAEAPYLPKSVLKLLECLCCSGNSDKGEKELQSGDRITQGLSIVWSLILMRPPLRDVCLRIALQSAVDHLEEVRMKAIRLVANKLYPLSSISQQIEDFAKEMLLSIIHGNVAVGIDAEESTTEPQKDSDVENPSNEHLLASAISKDISMDAHQTSTSQSVPSLSIPEAQRCMSLYFALCTKKHSLFRQIFSIYKDASKAVKQAVQRHIPILVRTMGSSFELLEIISDPPSGSENLLMQVLHTLTDGTIPSPELIFTIRKLYDTKLKDVEILIPILPSLPRDEVLLIFPHLVNLPLDKFQAALARTLQGSSHSGPILSPAEVLIAVHGIDPDRDGIPLKKVTDACNACFEQRQIFTQQVLAKVLNQLVEQTPLPLLFMRTVLQAIGAFPALVEFVMEILSRLISKQIWKFPKLWVGFLKCAQLTQPQSFSVLLQLPPQQLENALNRIAAIKAPLMAHASQPNIRSSLPRSALAVLGIPIDTQTSSQAQTSQDQTGEVTDPDKEGMAEKPKEESSCAS</sequence>
<feature type="compositionally biased region" description="Basic and acidic residues" evidence="1">
    <location>
        <begin position="364"/>
        <end position="391"/>
    </location>
</feature>
<evidence type="ECO:0000256" key="1">
    <source>
        <dbReference type="SAM" id="MobiDB-lite"/>
    </source>
</evidence>
<feature type="compositionally biased region" description="Basic and acidic residues" evidence="1">
    <location>
        <begin position="1320"/>
        <end position="1338"/>
    </location>
</feature>
<feature type="region of interest" description="Disordered" evidence="1">
    <location>
        <begin position="1303"/>
        <end position="1338"/>
    </location>
</feature>
<dbReference type="SUPFAM" id="SSF48371">
    <property type="entry name" value="ARM repeat"/>
    <property type="match status" value="1"/>
</dbReference>
<feature type="region of interest" description="Disordered" evidence="1">
    <location>
        <begin position="559"/>
        <end position="613"/>
    </location>
</feature>
<evidence type="ECO:0000259" key="3">
    <source>
        <dbReference type="Pfam" id="PF12295"/>
    </source>
</evidence>
<evidence type="ECO:0000313" key="4">
    <source>
        <dbReference type="EMBL" id="KAK3226134.1"/>
    </source>
</evidence>
<evidence type="ECO:0000259" key="2">
    <source>
        <dbReference type="Pfam" id="PF11935"/>
    </source>
</evidence>
<dbReference type="InterPro" id="IPR022075">
    <property type="entry name" value="Symplekin_C"/>
</dbReference>
<keyword evidence="5" id="KW-1185">Reference proteome</keyword>
<dbReference type="InterPro" id="IPR032460">
    <property type="entry name" value="Symplekin/Pta1_N"/>
</dbReference>
<feature type="compositionally biased region" description="Polar residues" evidence="1">
    <location>
        <begin position="601"/>
        <end position="613"/>
    </location>
</feature>
<comment type="caution">
    <text evidence="4">The sequence shown here is derived from an EMBL/GenBank/DDBJ whole genome shotgun (WGS) entry which is preliminary data.</text>
</comment>
<dbReference type="Pfam" id="PF11935">
    <property type="entry name" value="SYMPK_PTA1_N"/>
    <property type="match status" value="1"/>
</dbReference>
<accession>A0AAE0EFF7</accession>
<evidence type="ECO:0000313" key="5">
    <source>
        <dbReference type="Proteomes" id="UP001281410"/>
    </source>
</evidence>
<feature type="compositionally biased region" description="Polar residues" evidence="1">
    <location>
        <begin position="580"/>
        <end position="594"/>
    </location>
</feature>
<feature type="region of interest" description="Disordered" evidence="1">
    <location>
        <begin position="629"/>
        <end position="657"/>
    </location>
</feature>
<reference evidence="4" key="1">
    <citation type="journal article" date="2023" name="Plant J.">
        <title>Genome sequences and population genomics provide insights into the demographic history, inbreeding, and mutation load of two 'living fossil' tree species of Dipteronia.</title>
        <authorList>
            <person name="Feng Y."/>
            <person name="Comes H.P."/>
            <person name="Chen J."/>
            <person name="Zhu S."/>
            <person name="Lu R."/>
            <person name="Zhang X."/>
            <person name="Li P."/>
            <person name="Qiu J."/>
            <person name="Olsen K.M."/>
            <person name="Qiu Y."/>
        </authorList>
    </citation>
    <scope>NUCLEOTIDE SEQUENCE</scope>
    <source>
        <strain evidence="4">NBL</strain>
    </source>
</reference>
<dbReference type="Proteomes" id="UP001281410">
    <property type="component" value="Unassembled WGS sequence"/>
</dbReference>
<feature type="region of interest" description="Disordered" evidence="1">
    <location>
        <begin position="337"/>
        <end position="430"/>
    </location>
</feature>
<dbReference type="PANTHER" id="PTHR47184:SF2">
    <property type="entry name" value="SYMPLEKIN"/>
    <property type="match status" value="1"/>
</dbReference>
<organism evidence="4 5">
    <name type="scientific">Dipteronia sinensis</name>
    <dbReference type="NCBI Taxonomy" id="43782"/>
    <lineage>
        <taxon>Eukaryota</taxon>
        <taxon>Viridiplantae</taxon>
        <taxon>Streptophyta</taxon>
        <taxon>Embryophyta</taxon>
        <taxon>Tracheophyta</taxon>
        <taxon>Spermatophyta</taxon>
        <taxon>Magnoliopsida</taxon>
        <taxon>eudicotyledons</taxon>
        <taxon>Gunneridae</taxon>
        <taxon>Pentapetalae</taxon>
        <taxon>rosids</taxon>
        <taxon>malvids</taxon>
        <taxon>Sapindales</taxon>
        <taxon>Sapindaceae</taxon>
        <taxon>Hippocastanoideae</taxon>
        <taxon>Acereae</taxon>
        <taxon>Dipteronia</taxon>
    </lineage>
</organism>
<name>A0AAE0EFF7_9ROSI</name>
<dbReference type="InterPro" id="IPR011989">
    <property type="entry name" value="ARM-like"/>
</dbReference>
<feature type="compositionally biased region" description="Polar residues" evidence="1">
    <location>
        <begin position="410"/>
        <end position="430"/>
    </location>
</feature>
<protein>
    <recommendedName>
        <fullName evidence="6">Symplekin</fullName>
    </recommendedName>
</protein>
<dbReference type="Pfam" id="PF12295">
    <property type="entry name" value="Symplekin_C"/>
    <property type="match status" value="1"/>
</dbReference>